<dbReference type="EMBL" id="KZ825066">
    <property type="protein sequence ID" value="RAH56098.1"/>
    <property type="molecule type" value="Genomic_DNA"/>
</dbReference>
<dbReference type="RefSeq" id="XP_025514020.1">
    <property type="nucleotide sequence ID" value="XM_025660451.1"/>
</dbReference>
<dbReference type="Proteomes" id="UP000249526">
    <property type="component" value="Unassembled WGS sequence"/>
</dbReference>
<protein>
    <submittedName>
        <fullName evidence="1">Uncharacterized protein</fullName>
    </submittedName>
</protein>
<dbReference type="GeneID" id="37163853"/>
<evidence type="ECO:0000313" key="2">
    <source>
        <dbReference type="Proteomes" id="UP000249526"/>
    </source>
</evidence>
<sequence>MGFCHCLSLFGPVWPARSSLSESPSVPALFLRARSLTARPRQPAGHPDGRLSVLGLALPKGMTDPCPVVSDRETYLRRSPRLISVWKTLWPLLRRLLIGPFDQIRTVDLVSGPGPLVHSPLTEVNLGGTLKSGVRGR</sequence>
<gene>
    <name evidence="1" type="ORF">BO85DRAFT_450750</name>
</gene>
<dbReference type="AlphaFoldDB" id="A0A8G1QY80"/>
<evidence type="ECO:0000313" key="1">
    <source>
        <dbReference type="EMBL" id="RAH56098.1"/>
    </source>
</evidence>
<keyword evidence="2" id="KW-1185">Reference proteome</keyword>
<reference evidence="1 2" key="1">
    <citation type="submission" date="2018-02" db="EMBL/GenBank/DDBJ databases">
        <title>The genomes of Aspergillus section Nigri reveals drivers in fungal speciation.</title>
        <authorList>
            <consortium name="DOE Joint Genome Institute"/>
            <person name="Vesth T.C."/>
            <person name="Nybo J."/>
            <person name="Theobald S."/>
            <person name="Brandl J."/>
            <person name="Frisvad J.C."/>
            <person name="Nielsen K.F."/>
            <person name="Lyhne E.K."/>
            <person name="Kogle M.E."/>
            <person name="Kuo A."/>
            <person name="Riley R."/>
            <person name="Clum A."/>
            <person name="Nolan M."/>
            <person name="Lipzen A."/>
            <person name="Salamov A."/>
            <person name="Henrissat B."/>
            <person name="Wiebenga A."/>
            <person name="De vries R.P."/>
            <person name="Grigoriev I.V."/>
            <person name="Mortensen U.H."/>
            <person name="Andersen M.R."/>
            <person name="Baker S.E."/>
        </authorList>
    </citation>
    <scope>NUCLEOTIDE SEQUENCE [LARGE SCALE GENOMIC DNA]</scope>
    <source>
        <strain evidence="1 2">CBS 112811</strain>
    </source>
</reference>
<name>A0A8G1QY80_9EURO</name>
<proteinExistence type="predicted"/>
<accession>A0A8G1QY80</accession>
<organism evidence="1 2">
    <name type="scientific">Aspergillus piperis CBS 112811</name>
    <dbReference type="NCBI Taxonomy" id="1448313"/>
    <lineage>
        <taxon>Eukaryota</taxon>
        <taxon>Fungi</taxon>
        <taxon>Dikarya</taxon>
        <taxon>Ascomycota</taxon>
        <taxon>Pezizomycotina</taxon>
        <taxon>Eurotiomycetes</taxon>
        <taxon>Eurotiomycetidae</taxon>
        <taxon>Eurotiales</taxon>
        <taxon>Aspergillaceae</taxon>
        <taxon>Aspergillus</taxon>
        <taxon>Aspergillus subgen. Circumdati</taxon>
    </lineage>
</organism>